<dbReference type="SUPFAM" id="SSF52218">
    <property type="entry name" value="Flavoproteins"/>
    <property type="match status" value="1"/>
</dbReference>
<keyword evidence="5" id="KW-1185">Reference proteome</keyword>
<organism evidence="4 5">
    <name type="scientific">Mycoplasma phocoenae</name>
    <dbReference type="NCBI Taxonomy" id="754517"/>
    <lineage>
        <taxon>Bacteria</taxon>
        <taxon>Bacillati</taxon>
        <taxon>Mycoplasmatota</taxon>
        <taxon>Mollicutes</taxon>
        <taxon>Mycoplasmataceae</taxon>
        <taxon>Mycoplasma</taxon>
    </lineage>
</organism>
<comment type="similarity">
    <text evidence="2 3">Belongs to the NrdI family.</text>
</comment>
<reference evidence="4 5" key="1">
    <citation type="submission" date="2020-04" db="EMBL/GenBank/DDBJ databases">
        <title>Novel Mycoplasma species detected in Phocoena phocoena (harbor porpoise) from the USA.</title>
        <authorList>
            <person name="Volokhov D.V."/>
        </authorList>
    </citation>
    <scope>NUCLEOTIDE SEQUENCE [LARGE SCALE GENOMIC DNA]</scope>
    <source>
        <strain evidence="4 5">Phocoena C-264-GEN</strain>
    </source>
</reference>
<dbReference type="AlphaFoldDB" id="A0A858U163"/>
<dbReference type="InterPro" id="IPR004465">
    <property type="entry name" value="RNR_NrdI"/>
</dbReference>
<dbReference type="EMBL" id="CP051481">
    <property type="protein sequence ID" value="QJG66844.1"/>
    <property type="molecule type" value="Genomic_DNA"/>
</dbReference>
<dbReference type="Pfam" id="PF07972">
    <property type="entry name" value="Flavodoxin_NdrI"/>
    <property type="match status" value="1"/>
</dbReference>
<evidence type="ECO:0000256" key="3">
    <source>
        <dbReference type="HAMAP-Rule" id="MF_00128"/>
    </source>
</evidence>
<evidence type="ECO:0000256" key="2">
    <source>
        <dbReference type="ARBA" id="ARBA00009942"/>
    </source>
</evidence>
<dbReference type="HAMAP" id="MF_00128">
    <property type="entry name" value="NrdI"/>
    <property type="match status" value="1"/>
</dbReference>
<dbReference type="InterPro" id="IPR020852">
    <property type="entry name" value="RNR_Ib_NrdI_bac"/>
</dbReference>
<evidence type="ECO:0000313" key="5">
    <source>
        <dbReference type="Proteomes" id="UP000501060"/>
    </source>
</evidence>
<dbReference type="GO" id="GO:0010181">
    <property type="term" value="F:FMN binding"/>
    <property type="evidence" value="ECO:0007669"/>
    <property type="project" value="InterPro"/>
</dbReference>
<dbReference type="KEGG" id="mphe:HGG69_00670"/>
<evidence type="ECO:0000313" key="4">
    <source>
        <dbReference type="EMBL" id="QJG66844.1"/>
    </source>
</evidence>
<evidence type="ECO:0000256" key="1">
    <source>
        <dbReference type="ARBA" id="ARBA00003999"/>
    </source>
</evidence>
<dbReference type="NCBIfam" id="TIGR00333">
    <property type="entry name" value="nrdI"/>
    <property type="match status" value="1"/>
</dbReference>
<dbReference type="InterPro" id="IPR029039">
    <property type="entry name" value="Flavoprotein-like_sf"/>
</dbReference>
<dbReference type="PANTHER" id="PTHR37297:SF1">
    <property type="entry name" value="PROTEIN NRDI"/>
    <property type="match status" value="1"/>
</dbReference>
<name>A0A858U163_9MOLU</name>
<dbReference type="Proteomes" id="UP000501060">
    <property type="component" value="Chromosome"/>
</dbReference>
<proteinExistence type="inferred from homology"/>
<dbReference type="Gene3D" id="3.40.50.360">
    <property type="match status" value="1"/>
</dbReference>
<dbReference type="PIRSF" id="PIRSF005087">
    <property type="entry name" value="NrdI"/>
    <property type="match status" value="1"/>
</dbReference>
<accession>A0A858U163</accession>
<sequence length="160" mass="18173">MRIESFNMTNIDNLEENKLINARTPEGDIHVVYFSSMTENTKKFVTKLNVENTRIPYDENETIEVKQDYVLISPTYSGGLEDFKGSVPKQVKQFLNNENNRKHCVAVIGSGNTNFGDTYGLAGYVLSAKLQVPLMHIFELIGTAHDVKTVNEKLKKLWTK</sequence>
<comment type="function">
    <text evidence="1 3">Probably involved in ribonucleotide reductase function.</text>
</comment>
<protein>
    <recommendedName>
        <fullName evidence="3">Protein NrdI</fullName>
    </recommendedName>
</protein>
<dbReference type="PANTHER" id="PTHR37297">
    <property type="entry name" value="PROTEIN NRDI"/>
    <property type="match status" value="1"/>
</dbReference>
<gene>
    <name evidence="3 4" type="primary">nrdI</name>
    <name evidence="4" type="ORF">HGG69_00670</name>
</gene>